<dbReference type="PANTHER" id="PTHR11113">
    <property type="entry name" value="N-ACETYLGLUCOSAMINE-6-PHOSPHATE DEACETYLASE"/>
    <property type="match status" value="1"/>
</dbReference>
<organism evidence="12 13">
    <name type="scientific">Bacillus salipaludis</name>
    <dbReference type="NCBI Taxonomy" id="2547811"/>
    <lineage>
        <taxon>Bacteria</taxon>
        <taxon>Bacillati</taxon>
        <taxon>Bacillota</taxon>
        <taxon>Bacilli</taxon>
        <taxon>Bacillales</taxon>
        <taxon>Bacillaceae</taxon>
        <taxon>Bacillus</taxon>
    </lineage>
</organism>
<dbReference type="InterPro" id="IPR006680">
    <property type="entry name" value="Amidohydro-rel"/>
</dbReference>
<dbReference type="NCBIfam" id="TIGR01178">
    <property type="entry name" value="ade"/>
    <property type="match status" value="1"/>
</dbReference>
<dbReference type="CDD" id="cd01295">
    <property type="entry name" value="AdeC"/>
    <property type="match status" value="1"/>
</dbReference>
<sequence>MNKTRLKNKIAAAGGKITADLVIKNGKIIDVFNQEILTGDLAIQDGMIVGIGAFEGKVVIDAKNRFVCPGFIDAHVHIESSMVTPTEFAKAVLPHGITTVIADPHEIANVSGAPGIQFMLDDSDHLPLEVKIMLPSCVPATPFENNGARLLADDLKDFYQHDRVLGLAEVMDYPSLQNADDHIMDKILLTDEHNRPIDGHLAGLDTTAINIYRTAGIRTDHECTTAAEALDRVRRGMYVMIREGSAAKNLTALIPAVNPNNARRFLFCTDDKHLDEIVDEGTIDQNVRLAIRAGLSPLLAIQIATLNAAECFGLHQKGAIAPGYKADFILVDDLETMKISEVYVSGKLTAKDGKYVGEPLRANVPGEHLTQTVHIPNILEKDLQIPIGETECANVIGIIPNSIVTKKLEETVQTSEGFFVPSLEQDQLKLAVLERHKNTGNIGLGIVKGFGFTNGAIATTIAHDSHNIVAAGTNDKDLLAAIQAIKELNGGCVVLKDGEILAALSLPIGGLMSDDSFLSIHQELKQINEALVQIGFTGNFNPFLTLSFLTLPVIPELKLTDLGLFDVGTFRHIEVGI</sequence>
<comment type="cofactor">
    <cofactor evidence="1 8">
        <name>Mn(2+)</name>
        <dbReference type="ChEBI" id="CHEBI:29035"/>
    </cofactor>
</comment>
<evidence type="ECO:0000313" key="14">
    <source>
        <dbReference type="Proteomes" id="UP001178888"/>
    </source>
</evidence>
<gene>
    <name evidence="8 12" type="primary">ade</name>
    <name evidence="12" type="ORF">E2K98_27225</name>
    <name evidence="11" type="ORF">RCG21_21030</name>
</gene>
<dbReference type="GO" id="GO:0000034">
    <property type="term" value="F:adenine deaminase activity"/>
    <property type="evidence" value="ECO:0007669"/>
    <property type="project" value="UniProtKB-UniRule"/>
</dbReference>
<dbReference type="Pfam" id="PF13382">
    <property type="entry name" value="Adenine_deam_C"/>
    <property type="match status" value="1"/>
</dbReference>
<reference evidence="12 13" key="1">
    <citation type="submission" date="2019-03" db="EMBL/GenBank/DDBJ databases">
        <title>Bacillus niacini sp. nov. a Nicotinate-Metabolizing Mesophile Isolated from Soil.</title>
        <authorList>
            <person name="Zhang G."/>
        </authorList>
    </citation>
    <scope>NUCLEOTIDE SEQUENCE [LARGE SCALE GENOMIC DNA]</scope>
    <source>
        <strain evidence="12 13">WN066</strain>
    </source>
</reference>
<dbReference type="EMBL" id="JAVGVR010000001">
    <property type="protein sequence ID" value="MDQ6598812.1"/>
    <property type="molecule type" value="Genomic_DNA"/>
</dbReference>
<dbReference type="FunFam" id="3.20.20.140:FF:000016">
    <property type="entry name" value="Adenine deaminase"/>
    <property type="match status" value="1"/>
</dbReference>
<keyword evidence="14" id="KW-1185">Reference proteome</keyword>
<evidence type="ECO:0000259" key="9">
    <source>
        <dbReference type="Pfam" id="PF01979"/>
    </source>
</evidence>
<name>A0A4R5VKI2_9BACI</name>
<dbReference type="PANTHER" id="PTHR11113:SF2">
    <property type="entry name" value="ADENINE DEAMINASE"/>
    <property type="match status" value="1"/>
</dbReference>
<dbReference type="Gene3D" id="2.30.40.10">
    <property type="entry name" value="Urease, subunit C, domain 1"/>
    <property type="match status" value="1"/>
</dbReference>
<dbReference type="InterPro" id="IPR032466">
    <property type="entry name" value="Metal_Hydrolase"/>
</dbReference>
<evidence type="ECO:0000256" key="7">
    <source>
        <dbReference type="ARBA" id="ARBA00069718"/>
    </source>
</evidence>
<keyword evidence="5 8" id="KW-0464">Manganese</keyword>
<dbReference type="RefSeq" id="WP_133339726.1">
    <property type="nucleotide sequence ID" value="NZ_JAVGVR010000001.1"/>
</dbReference>
<evidence type="ECO:0000313" key="12">
    <source>
        <dbReference type="EMBL" id="TDK56254.1"/>
    </source>
</evidence>
<evidence type="ECO:0000256" key="2">
    <source>
        <dbReference type="ARBA" id="ARBA00006773"/>
    </source>
</evidence>
<dbReference type="AlphaFoldDB" id="A0A4R5VKI2"/>
<evidence type="ECO:0000313" key="11">
    <source>
        <dbReference type="EMBL" id="MDQ6598812.1"/>
    </source>
</evidence>
<evidence type="ECO:0000313" key="13">
    <source>
        <dbReference type="Proteomes" id="UP000295132"/>
    </source>
</evidence>
<evidence type="ECO:0000256" key="6">
    <source>
        <dbReference type="ARBA" id="ARBA00047720"/>
    </source>
</evidence>
<reference evidence="11" key="2">
    <citation type="submission" date="2023-08" db="EMBL/GenBank/DDBJ databases">
        <title>Nitrogen cycling bacteria in agricultural field soils.</title>
        <authorList>
            <person name="Jang J."/>
        </authorList>
    </citation>
    <scope>NUCLEOTIDE SEQUENCE</scope>
    <source>
        <strain evidence="11">PS3-36</strain>
    </source>
</reference>
<dbReference type="EC" id="3.5.4.2" evidence="3 8"/>
<protein>
    <recommendedName>
        <fullName evidence="7 8">Adenine deaminase</fullName>
        <shortName evidence="8">Adenase</shortName>
        <shortName evidence="8">Adenine aminase</shortName>
        <ecNumber evidence="3 8">3.5.4.2</ecNumber>
    </recommendedName>
</protein>
<evidence type="ECO:0000256" key="3">
    <source>
        <dbReference type="ARBA" id="ARBA00012782"/>
    </source>
</evidence>
<evidence type="ECO:0000256" key="1">
    <source>
        <dbReference type="ARBA" id="ARBA00001936"/>
    </source>
</evidence>
<comment type="catalytic activity">
    <reaction evidence="6 8">
        <text>adenine + H2O + H(+) = hypoxanthine + NH4(+)</text>
        <dbReference type="Rhea" id="RHEA:23688"/>
        <dbReference type="ChEBI" id="CHEBI:15377"/>
        <dbReference type="ChEBI" id="CHEBI:15378"/>
        <dbReference type="ChEBI" id="CHEBI:16708"/>
        <dbReference type="ChEBI" id="CHEBI:17368"/>
        <dbReference type="ChEBI" id="CHEBI:28938"/>
        <dbReference type="EC" id="3.5.4.2"/>
    </reaction>
</comment>
<comment type="caution">
    <text evidence="12">The sequence shown here is derived from an EMBL/GenBank/DDBJ whole genome shotgun (WGS) entry which is preliminary data.</text>
</comment>
<keyword evidence="4 8" id="KW-0378">Hydrolase</keyword>
<dbReference type="Proteomes" id="UP001178888">
    <property type="component" value="Unassembled WGS sequence"/>
</dbReference>
<dbReference type="InterPro" id="IPR011059">
    <property type="entry name" value="Metal-dep_hydrolase_composite"/>
</dbReference>
<evidence type="ECO:0000256" key="4">
    <source>
        <dbReference type="ARBA" id="ARBA00022801"/>
    </source>
</evidence>
<dbReference type="Gene3D" id="3.20.20.140">
    <property type="entry name" value="Metal-dependent hydrolases"/>
    <property type="match status" value="1"/>
</dbReference>
<dbReference type="GO" id="GO:0006146">
    <property type="term" value="P:adenine catabolic process"/>
    <property type="evidence" value="ECO:0007669"/>
    <property type="project" value="InterPro"/>
</dbReference>
<dbReference type="Proteomes" id="UP000295132">
    <property type="component" value="Unassembled WGS sequence"/>
</dbReference>
<dbReference type="SUPFAM" id="SSF51556">
    <property type="entry name" value="Metallo-dependent hydrolases"/>
    <property type="match status" value="1"/>
</dbReference>
<accession>A0A4R5VKI2</accession>
<dbReference type="SUPFAM" id="SSF51338">
    <property type="entry name" value="Composite domain of metallo-dependent hydrolases"/>
    <property type="match status" value="1"/>
</dbReference>
<dbReference type="InterPro" id="IPR006679">
    <property type="entry name" value="Adenine_deam"/>
</dbReference>
<evidence type="ECO:0000256" key="8">
    <source>
        <dbReference type="HAMAP-Rule" id="MF_01518"/>
    </source>
</evidence>
<proteinExistence type="inferred from homology"/>
<dbReference type="InterPro" id="IPR026912">
    <property type="entry name" value="Adenine_deam_C"/>
</dbReference>
<dbReference type="HAMAP" id="MF_01518">
    <property type="entry name" value="Adenine_deamin"/>
    <property type="match status" value="1"/>
</dbReference>
<evidence type="ECO:0000256" key="5">
    <source>
        <dbReference type="ARBA" id="ARBA00023211"/>
    </source>
</evidence>
<evidence type="ECO:0000259" key="10">
    <source>
        <dbReference type="Pfam" id="PF13382"/>
    </source>
</evidence>
<comment type="similarity">
    <text evidence="2 8">Belongs to the metallo-dependent hydrolases superfamily. Adenine deaminase family.</text>
</comment>
<dbReference type="Pfam" id="PF01979">
    <property type="entry name" value="Amidohydro_1"/>
    <property type="match status" value="1"/>
</dbReference>
<feature type="domain" description="Amidohydrolase-related" evidence="9">
    <location>
        <begin position="66"/>
        <end position="348"/>
    </location>
</feature>
<feature type="domain" description="Adenine deaminase C-terminal" evidence="10">
    <location>
        <begin position="403"/>
        <end position="570"/>
    </location>
</feature>
<dbReference type="EMBL" id="SMYO01000025">
    <property type="protein sequence ID" value="TDK56254.1"/>
    <property type="molecule type" value="Genomic_DNA"/>
</dbReference>